<proteinExistence type="predicted"/>
<evidence type="ECO:0000313" key="1">
    <source>
        <dbReference type="EMBL" id="GCE20943.1"/>
    </source>
</evidence>
<name>A0A402AP51_9CHLR</name>
<accession>A0A402AP51</accession>
<protein>
    <submittedName>
        <fullName evidence="1">Uncharacterized protein</fullName>
    </submittedName>
</protein>
<evidence type="ECO:0000313" key="2">
    <source>
        <dbReference type="Proteomes" id="UP000287188"/>
    </source>
</evidence>
<gene>
    <name evidence="1" type="ORF">KDK_47430</name>
</gene>
<comment type="caution">
    <text evidence="1">The sequence shown here is derived from an EMBL/GenBank/DDBJ whole genome shotgun (WGS) entry which is preliminary data.</text>
</comment>
<dbReference type="EMBL" id="BIFS01000001">
    <property type="protein sequence ID" value="GCE20943.1"/>
    <property type="molecule type" value="Genomic_DNA"/>
</dbReference>
<dbReference type="Proteomes" id="UP000287188">
    <property type="component" value="Unassembled WGS sequence"/>
</dbReference>
<reference evidence="2" key="1">
    <citation type="submission" date="2018-12" db="EMBL/GenBank/DDBJ databases">
        <title>Tengunoibacter tsumagoiensis gen. nov., sp. nov., Dictyobacter kobayashii sp. nov., D. alpinus sp. nov., and D. joshuensis sp. nov. and description of Dictyobacteraceae fam. nov. within the order Ktedonobacterales isolated from Tengu-no-mugimeshi.</title>
        <authorList>
            <person name="Wang C.M."/>
            <person name="Zheng Y."/>
            <person name="Sakai Y."/>
            <person name="Toyoda A."/>
            <person name="Minakuchi Y."/>
            <person name="Abe K."/>
            <person name="Yokota A."/>
            <person name="Yabe S."/>
        </authorList>
    </citation>
    <scope>NUCLEOTIDE SEQUENCE [LARGE SCALE GENOMIC DNA]</scope>
    <source>
        <strain evidence="2">Uno11</strain>
    </source>
</reference>
<keyword evidence="2" id="KW-1185">Reference proteome</keyword>
<dbReference type="AlphaFoldDB" id="A0A402AP51"/>
<sequence length="52" mass="5481">MLLSRLLQILPAQATASIDSSQFAAYAGIHNGISLSNKVNPNSAISKQEDVP</sequence>
<organism evidence="1 2">
    <name type="scientific">Dictyobacter kobayashii</name>
    <dbReference type="NCBI Taxonomy" id="2014872"/>
    <lineage>
        <taxon>Bacteria</taxon>
        <taxon>Bacillati</taxon>
        <taxon>Chloroflexota</taxon>
        <taxon>Ktedonobacteria</taxon>
        <taxon>Ktedonobacterales</taxon>
        <taxon>Dictyobacteraceae</taxon>
        <taxon>Dictyobacter</taxon>
    </lineage>
</organism>